<evidence type="ECO:0000313" key="5">
    <source>
        <dbReference type="EMBL" id="KAA5423687.1"/>
    </source>
</evidence>
<dbReference type="InterPro" id="IPR001451">
    <property type="entry name" value="Hexapep"/>
</dbReference>
<dbReference type="SUPFAM" id="SSF51161">
    <property type="entry name" value="Trimeric LpxA-like enzymes"/>
    <property type="match status" value="1"/>
</dbReference>
<organism evidence="5 6">
    <name type="scientific">Bacteroides cellulosilyticus</name>
    <dbReference type="NCBI Taxonomy" id="246787"/>
    <lineage>
        <taxon>Bacteria</taxon>
        <taxon>Pseudomonadati</taxon>
        <taxon>Bacteroidota</taxon>
        <taxon>Bacteroidia</taxon>
        <taxon>Bacteroidales</taxon>
        <taxon>Bacteroidaceae</taxon>
        <taxon>Bacteroides</taxon>
    </lineage>
</organism>
<dbReference type="GeneID" id="66306777"/>
<evidence type="ECO:0000256" key="4">
    <source>
        <dbReference type="ARBA" id="ARBA00023315"/>
    </source>
</evidence>
<dbReference type="PROSITE" id="PS00101">
    <property type="entry name" value="HEXAPEP_TRANSFERASES"/>
    <property type="match status" value="1"/>
</dbReference>
<dbReference type="InterPro" id="IPR018357">
    <property type="entry name" value="Hexapep_transf_CS"/>
</dbReference>
<name>A0A642Q3J9_9BACE</name>
<dbReference type="Proteomes" id="UP000448877">
    <property type="component" value="Unassembled WGS sequence"/>
</dbReference>
<dbReference type="CDD" id="cd04647">
    <property type="entry name" value="LbH_MAT_like"/>
    <property type="match status" value="1"/>
</dbReference>
<dbReference type="InterPro" id="IPR050179">
    <property type="entry name" value="Trans_hexapeptide_repeat"/>
</dbReference>
<dbReference type="GO" id="GO:0016746">
    <property type="term" value="F:acyltransferase activity"/>
    <property type="evidence" value="ECO:0007669"/>
    <property type="project" value="UniProtKB-KW"/>
</dbReference>
<keyword evidence="3" id="KW-0677">Repeat</keyword>
<dbReference type="EMBL" id="VVYV01000001">
    <property type="protein sequence ID" value="KAA5423687.1"/>
    <property type="molecule type" value="Genomic_DNA"/>
</dbReference>
<sequence length="152" mass="16919">MEKRTLRQHLSRLVRCFYTYFYLKSLKGMDIGKNCSVAKSATMERAYPKSIHIGDNSRISIEAMVLGHDFFRGKEQSDTFIGHNTVIGGRSIVLPGLKIGNHVFVGAGAVVTKDIPDHCLVAGNPAKIVRVGIELNDHYQIINHGTRPEKNN</sequence>
<comment type="caution">
    <text evidence="5">The sequence shown here is derived from an EMBL/GenBank/DDBJ whole genome shotgun (WGS) entry which is preliminary data.</text>
</comment>
<evidence type="ECO:0000313" key="6">
    <source>
        <dbReference type="Proteomes" id="UP000448877"/>
    </source>
</evidence>
<dbReference type="Gene3D" id="2.160.10.10">
    <property type="entry name" value="Hexapeptide repeat proteins"/>
    <property type="match status" value="1"/>
</dbReference>
<evidence type="ECO:0000256" key="1">
    <source>
        <dbReference type="ARBA" id="ARBA00007274"/>
    </source>
</evidence>
<dbReference type="AlphaFoldDB" id="A0A642Q3J9"/>
<evidence type="ECO:0000256" key="2">
    <source>
        <dbReference type="ARBA" id="ARBA00022679"/>
    </source>
</evidence>
<dbReference type="RefSeq" id="WP_149919551.1">
    <property type="nucleotide sequence ID" value="NZ_CAXSKE010000011.1"/>
</dbReference>
<evidence type="ECO:0000256" key="3">
    <source>
        <dbReference type="ARBA" id="ARBA00022737"/>
    </source>
</evidence>
<dbReference type="PANTHER" id="PTHR43300:SF11">
    <property type="entry name" value="ACETYLTRANSFERASE RV3034C-RELATED"/>
    <property type="match status" value="1"/>
</dbReference>
<keyword evidence="4 5" id="KW-0012">Acyltransferase</keyword>
<protein>
    <submittedName>
        <fullName evidence="5">Acyltransferase</fullName>
    </submittedName>
</protein>
<dbReference type="Pfam" id="PF00132">
    <property type="entry name" value="Hexapep"/>
    <property type="match status" value="1"/>
</dbReference>
<accession>A0A642Q3J9</accession>
<keyword evidence="2 5" id="KW-0808">Transferase</keyword>
<reference evidence="5 6" key="1">
    <citation type="journal article" date="2019" name="Nat. Med.">
        <title>A library of human gut bacterial isolates paired with longitudinal multiomics data enables mechanistic microbiome research.</title>
        <authorList>
            <person name="Poyet M."/>
            <person name="Groussin M."/>
            <person name="Gibbons S.M."/>
            <person name="Avila-Pacheco J."/>
            <person name="Jiang X."/>
            <person name="Kearney S.M."/>
            <person name="Perrotta A.R."/>
            <person name="Berdy B."/>
            <person name="Zhao S."/>
            <person name="Lieberman T.D."/>
            <person name="Swanson P.K."/>
            <person name="Smith M."/>
            <person name="Roesemann S."/>
            <person name="Alexander J.E."/>
            <person name="Rich S.A."/>
            <person name="Livny J."/>
            <person name="Vlamakis H."/>
            <person name="Clish C."/>
            <person name="Bullock K."/>
            <person name="Deik A."/>
            <person name="Scott J."/>
            <person name="Pierce K.A."/>
            <person name="Xavier R.J."/>
            <person name="Alm E.J."/>
        </authorList>
    </citation>
    <scope>NUCLEOTIDE SEQUENCE [LARGE SCALE GENOMIC DNA]</scope>
    <source>
        <strain evidence="5 6">BIOML-A6</strain>
    </source>
</reference>
<dbReference type="InterPro" id="IPR011004">
    <property type="entry name" value="Trimer_LpxA-like_sf"/>
</dbReference>
<dbReference type="PANTHER" id="PTHR43300">
    <property type="entry name" value="ACETYLTRANSFERASE"/>
    <property type="match status" value="1"/>
</dbReference>
<proteinExistence type="inferred from homology"/>
<comment type="similarity">
    <text evidence="1">Belongs to the transferase hexapeptide repeat family.</text>
</comment>
<gene>
    <name evidence="5" type="ORF">F2Y81_00640</name>
</gene>